<feature type="binding site" evidence="16">
    <location>
        <begin position="17"/>
        <end position="22"/>
    </location>
    <ligand>
        <name>ATP</name>
        <dbReference type="ChEBI" id="CHEBI:30616"/>
    </ligand>
</feature>
<feature type="binding site" evidence="17">
    <location>
        <position position="352"/>
    </location>
    <ligand>
        <name>Zn(2+)</name>
        <dbReference type="ChEBI" id="CHEBI:29105"/>
    </ligand>
</feature>
<keyword evidence="17" id="KW-0479">Metal-binding</keyword>
<comment type="cofactor">
    <cofactor evidence="16">
        <name>Mg(2+)</name>
        <dbReference type="ChEBI" id="CHEBI:18420"/>
    </cofactor>
    <text evidence="16">Binds 1 Mg(2+) ion per subunit.</text>
</comment>
<keyword evidence="8 17" id="KW-0547">Nucleotide-binding</keyword>
<evidence type="ECO:0000256" key="10">
    <source>
        <dbReference type="ARBA" id="ARBA00022840"/>
    </source>
</evidence>
<evidence type="ECO:0000256" key="8">
    <source>
        <dbReference type="ARBA" id="ARBA00022741"/>
    </source>
</evidence>
<evidence type="ECO:0000313" key="20">
    <source>
        <dbReference type="EMBL" id="SDT95829.1"/>
    </source>
</evidence>
<dbReference type="Gene3D" id="3.40.50.1970">
    <property type="match status" value="1"/>
</dbReference>
<keyword evidence="7 16" id="KW-0808">Transferase</keyword>
<keyword evidence="6 17" id="KW-0028">Amino-acid biosynthesis</keyword>
<keyword evidence="10 16" id="KW-0067">ATP-binding</keyword>
<feature type="binding site" evidence="17">
    <location>
        <position position="310"/>
    </location>
    <ligand>
        <name>NAD(+)</name>
        <dbReference type="ChEBI" id="CHEBI:57540"/>
    </ligand>
</feature>
<dbReference type="SUPFAM" id="SSF52540">
    <property type="entry name" value="P-loop containing nucleoside triphosphate hydrolases"/>
    <property type="match status" value="1"/>
</dbReference>
<evidence type="ECO:0000256" key="7">
    <source>
        <dbReference type="ARBA" id="ARBA00022679"/>
    </source>
</evidence>
<sequence>MSAIPAHLPIFLVGLPGAGKTRVARLLSERLGVPCEDTDEIVVRTQGRPVTDIFRDEGEAAFREYERQAIELVLNHRSVISLGGGAVTSPQVRQLLKGQTVVFIDADHDELVRRTSGKNHRPLLAGDADAALRRLRSERAGYYDEVATIRVTSDSGPVERVVEDIMMTFSDVTTLTVDGPAPYDVLIGHSLVPQVLTHYVPGGSRTLIVHPPAVAEYVDQIADNLTRQGVEVAVMEHPDGESGKTFAVAEVGWQAAAEAHIGRRDTVIGIGGGATTDLAGFIAATWLRGVDVIQIPTTLLGMVDAAVGGKTGINTPAGKNLVGSFHTPRVVIEDVALLDTLPSQQMRSAMGEVIKCGFIADRAIIDLIRDHIEDTAVLIDPHGLYLRELVERSVAVKVRVVSSDLKESGMREILNYGHTLAHAIERQENFTWRHGDAVAVGCIFAAELAHARGMLTDEDVQLHRDLFSAFDLPVSYSGARLDDLVQIMKLDKKVRNGELRFVLLDGSGHPVVQVVDPEQLRIPASKVGIHAD</sequence>
<dbReference type="EC" id="2.7.1.71" evidence="16"/>
<evidence type="ECO:0000256" key="2">
    <source>
        <dbReference type="ARBA" id="ARBA00001911"/>
    </source>
</evidence>
<evidence type="ECO:0000256" key="1">
    <source>
        <dbReference type="ARBA" id="ARBA00001393"/>
    </source>
</evidence>
<comment type="pathway">
    <text evidence="3 17">Metabolic intermediate biosynthesis; chorismate biosynthesis; chorismate from D-erythrose 4-phosphate and phosphoenolpyruvate: step 2/7.</text>
</comment>
<feature type="binding site" evidence="16">
    <location>
        <position position="63"/>
    </location>
    <ligand>
        <name>substrate</name>
    </ligand>
</feature>
<keyword evidence="21" id="KW-1185">Reference proteome</keyword>
<keyword evidence="16" id="KW-0460">Magnesium</keyword>
<feature type="binding site" evidence="16">
    <location>
        <position position="84"/>
    </location>
    <ligand>
        <name>substrate</name>
    </ligand>
</feature>
<keyword evidence="11 17" id="KW-0520">NAD</keyword>
<feature type="domain" description="3-dehydroquinate synthase C-terminal" evidence="19">
    <location>
        <begin position="350"/>
        <end position="494"/>
    </location>
</feature>
<keyword evidence="17" id="KW-0862">Zinc</keyword>
<evidence type="ECO:0000259" key="18">
    <source>
        <dbReference type="Pfam" id="PF01761"/>
    </source>
</evidence>
<evidence type="ECO:0000313" key="21">
    <source>
        <dbReference type="Proteomes" id="UP000198976"/>
    </source>
</evidence>
<comment type="catalytic activity">
    <reaction evidence="15 16">
        <text>shikimate + ATP = 3-phosphoshikimate + ADP + H(+)</text>
        <dbReference type="Rhea" id="RHEA:13121"/>
        <dbReference type="ChEBI" id="CHEBI:15378"/>
        <dbReference type="ChEBI" id="CHEBI:30616"/>
        <dbReference type="ChEBI" id="CHEBI:36208"/>
        <dbReference type="ChEBI" id="CHEBI:145989"/>
        <dbReference type="ChEBI" id="CHEBI:456216"/>
        <dbReference type="EC" id="2.7.1.71"/>
    </reaction>
</comment>
<keyword evidence="5 17" id="KW-0963">Cytoplasm</keyword>
<dbReference type="PANTHER" id="PTHR43622:SF7">
    <property type="entry name" value="3-DEHYDROQUINATE SYNTHASE, CHLOROPLASTIC"/>
    <property type="match status" value="1"/>
</dbReference>
<reference evidence="20 21" key="1">
    <citation type="submission" date="2016-10" db="EMBL/GenBank/DDBJ databases">
        <authorList>
            <person name="Varghese N."/>
            <person name="Submissions S."/>
        </authorList>
    </citation>
    <scope>NUCLEOTIDE SEQUENCE [LARGE SCALE GENOMIC DNA]</scope>
    <source>
        <strain evidence="20 21">DSM 9169</strain>
    </source>
</reference>
<dbReference type="Gene3D" id="1.20.1090.10">
    <property type="entry name" value="Dehydroquinate synthase-like - alpha domain"/>
    <property type="match status" value="1"/>
</dbReference>
<name>A0ABY0V7R9_9ACTO</name>
<feature type="binding site" evidence="17">
    <location>
        <begin position="297"/>
        <end position="298"/>
    </location>
    <ligand>
        <name>NAD(+)</name>
        <dbReference type="ChEBI" id="CHEBI:57540"/>
    </ligand>
</feature>
<protein>
    <recommendedName>
        <fullName evidence="16 17">Multifunctional fusion protein</fullName>
    </recommendedName>
    <domain>
        <recommendedName>
            <fullName evidence="16">Shikimate kinase</fullName>
            <shortName evidence="16">SK</shortName>
            <ecNumber evidence="16">2.7.1.71</ecNumber>
        </recommendedName>
    </domain>
    <domain>
        <recommendedName>
            <fullName evidence="17">3-dehydroquinate synthase</fullName>
            <shortName evidence="17">DHQS</shortName>
            <ecNumber evidence="17">4.2.3.4</ecNumber>
        </recommendedName>
    </domain>
</protein>
<evidence type="ECO:0000256" key="4">
    <source>
        <dbReference type="ARBA" id="ARBA00004842"/>
    </source>
</evidence>
<evidence type="ECO:0000256" key="5">
    <source>
        <dbReference type="ARBA" id="ARBA00022490"/>
    </source>
</evidence>
<evidence type="ECO:0000256" key="11">
    <source>
        <dbReference type="ARBA" id="ARBA00023027"/>
    </source>
</evidence>
<dbReference type="Gene3D" id="3.40.50.300">
    <property type="entry name" value="P-loop containing nucleotide triphosphate hydrolases"/>
    <property type="match status" value="1"/>
</dbReference>
<feature type="domain" description="3-dehydroquinate synthase N-terminal" evidence="18">
    <location>
        <begin position="237"/>
        <end position="347"/>
    </location>
</feature>
<evidence type="ECO:0000256" key="15">
    <source>
        <dbReference type="ARBA" id="ARBA00048567"/>
    </source>
</evidence>
<dbReference type="EC" id="4.2.3.4" evidence="17"/>
<dbReference type="InterPro" id="IPR016037">
    <property type="entry name" value="DHQ_synth_AroB"/>
</dbReference>
<comment type="pathway">
    <text evidence="4 16">Metabolic intermediate biosynthesis; chorismate biosynthesis; chorismate from D-erythrose 4-phosphate and phosphoenolpyruvate: step 5/7.</text>
</comment>
<feature type="binding site" evidence="16">
    <location>
        <position position="139"/>
    </location>
    <ligand>
        <name>substrate</name>
    </ligand>
</feature>
<dbReference type="PRINTS" id="PR01100">
    <property type="entry name" value="SHIKIMTKNASE"/>
</dbReference>
<evidence type="ECO:0000256" key="13">
    <source>
        <dbReference type="ARBA" id="ARBA00023239"/>
    </source>
</evidence>
<organism evidence="20 21">
    <name type="scientific">Schaalia radingae</name>
    <dbReference type="NCBI Taxonomy" id="131110"/>
    <lineage>
        <taxon>Bacteria</taxon>
        <taxon>Bacillati</taxon>
        <taxon>Actinomycetota</taxon>
        <taxon>Actinomycetes</taxon>
        <taxon>Actinomycetales</taxon>
        <taxon>Actinomycetaceae</taxon>
        <taxon>Schaalia</taxon>
    </lineage>
</organism>
<evidence type="ECO:0000256" key="9">
    <source>
        <dbReference type="ARBA" id="ARBA00022777"/>
    </source>
</evidence>
<feature type="binding site" evidence="17">
    <location>
        <position position="434"/>
    </location>
    <ligand>
        <name>Zn(2+)</name>
        <dbReference type="ChEBI" id="CHEBI:29105"/>
    </ligand>
</feature>
<comment type="subcellular location">
    <subcellularLocation>
        <location evidence="17">Cytoplasm</location>
    </subcellularLocation>
</comment>
<keyword evidence="17" id="KW-0170">Cobalt</keyword>
<dbReference type="PANTHER" id="PTHR43622">
    <property type="entry name" value="3-DEHYDROQUINATE SYNTHASE"/>
    <property type="match status" value="1"/>
</dbReference>
<gene>
    <name evidence="16" type="primary">aroK</name>
    <name evidence="17" type="synonym">aroB</name>
    <name evidence="20" type="ORF">SAMN04489714_1224</name>
</gene>
<dbReference type="NCBIfam" id="TIGR01357">
    <property type="entry name" value="aroB"/>
    <property type="match status" value="1"/>
</dbReference>
<dbReference type="CDD" id="cd08195">
    <property type="entry name" value="DHQS"/>
    <property type="match status" value="1"/>
</dbReference>
<evidence type="ECO:0000259" key="19">
    <source>
        <dbReference type="Pfam" id="PF24621"/>
    </source>
</evidence>
<comment type="similarity">
    <text evidence="17">Belongs to the sugar phosphate cyclases superfamily. Dehydroquinate synthase family.</text>
</comment>
<dbReference type="Pfam" id="PF24621">
    <property type="entry name" value="DHQS_C"/>
    <property type="match status" value="1"/>
</dbReference>
<dbReference type="InterPro" id="IPR056179">
    <property type="entry name" value="DHQS_C"/>
</dbReference>
<evidence type="ECO:0000256" key="17">
    <source>
        <dbReference type="HAMAP-Rule" id="MF_00110"/>
    </source>
</evidence>
<comment type="caution">
    <text evidence="17">Lacks conserved residue(s) required for the propagation of feature annotation.</text>
</comment>
<dbReference type="InterPro" id="IPR031322">
    <property type="entry name" value="Shikimate/glucono_kinase"/>
</dbReference>
<feature type="binding site" evidence="16">
    <location>
        <position position="39"/>
    </location>
    <ligand>
        <name>substrate</name>
    </ligand>
</feature>
<dbReference type="InterPro" id="IPR030960">
    <property type="entry name" value="DHQS/DOIS_N"/>
</dbReference>
<feature type="binding site" evidence="16">
    <location>
        <position position="121"/>
    </location>
    <ligand>
        <name>ATP</name>
        <dbReference type="ChEBI" id="CHEBI:30616"/>
    </ligand>
</feature>
<comment type="similarity">
    <text evidence="16">Belongs to the shikimate kinase family.</text>
</comment>
<dbReference type="InterPro" id="IPR050071">
    <property type="entry name" value="Dehydroquinate_synthase"/>
</dbReference>
<dbReference type="HAMAP" id="MF_00110">
    <property type="entry name" value="DHQ_synthase"/>
    <property type="match status" value="1"/>
</dbReference>
<feature type="binding site" evidence="17">
    <location>
        <begin position="239"/>
        <end position="244"/>
    </location>
    <ligand>
        <name>NAD(+)</name>
        <dbReference type="ChEBI" id="CHEBI:57540"/>
    </ligand>
</feature>
<comment type="subunit">
    <text evidence="16">Monomer.</text>
</comment>
<comment type="catalytic activity">
    <reaction evidence="1 17">
        <text>7-phospho-2-dehydro-3-deoxy-D-arabino-heptonate = 3-dehydroquinate + phosphate</text>
        <dbReference type="Rhea" id="RHEA:21968"/>
        <dbReference type="ChEBI" id="CHEBI:32364"/>
        <dbReference type="ChEBI" id="CHEBI:43474"/>
        <dbReference type="ChEBI" id="CHEBI:58394"/>
        <dbReference type="EC" id="4.2.3.4"/>
    </reaction>
</comment>
<dbReference type="SUPFAM" id="SSF56796">
    <property type="entry name" value="Dehydroquinate synthase-like"/>
    <property type="match status" value="1"/>
</dbReference>
<dbReference type="Proteomes" id="UP000198976">
    <property type="component" value="Chromosome I"/>
</dbReference>
<dbReference type="Pfam" id="PF01761">
    <property type="entry name" value="DHQ_synthase"/>
    <property type="match status" value="1"/>
</dbReference>
<comment type="cofactor">
    <cofactor evidence="17">
        <name>Co(2+)</name>
        <dbReference type="ChEBI" id="CHEBI:48828"/>
    </cofactor>
    <cofactor evidence="17">
        <name>Zn(2+)</name>
        <dbReference type="ChEBI" id="CHEBI:29105"/>
    </cofactor>
    <text evidence="17">Binds 1 divalent metal cation per subunit. Can use either Co(2+) or Zn(2+).</text>
</comment>
<keyword evidence="9 16" id="KW-0418">Kinase</keyword>
<feature type="binding site" evidence="17">
    <location>
        <position position="319"/>
    </location>
    <ligand>
        <name>NAD(+)</name>
        <dbReference type="ChEBI" id="CHEBI:57540"/>
    </ligand>
</feature>
<dbReference type="CDD" id="cd00464">
    <property type="entry name" value="SK"/>
    <property type="match status" value="1"/>
</dbReference>
<keyword evidence="14" id="KW-0511">Multifunctional enzyme</keyword>
<dbReference type="InterPro" id="IPR000623">
    <property type="entry name" value="Shikimate_kinase/TSH1"/>
</dbReference>
<dbReference type="Pfam" id="PF01202">
    <property type="entry name" value="SKI"/>
    <property type="match status" value="1"/>
</dbReference>
<comment type="function">
    <text evidence="16">Catalyzes the specific phosphorylation of the 3-hydroxyl group of shikimic acid using ATP as a cosubstrate.</text>
</comment>
<comment type="cofactor">
    <cofactor evidence="2 17">
        <name>NAD(+)</name>
        <dbReference type="ChEBI" id="CHEBI:57540"/>
    </cofactor>
</comment>
<dbReference type="InterPro" id="IPR027417">
    <property type="entry name" value="P-loop_NTPase"/>
</dbReference>
<feature type="binding site" evidence="17">
    <location>
        <begin position="273"/>
        <end position="277"/>
    </location>
    <ligand>
        <name>NAD(+)</name>
        <dbReference type="ChEBI" id="CHEBI:57540"/>
    </ligand>
</feature>
<evidence type="ECO:0000256" key="6">
    <source>
        <dbReference type="ARBA" id="ARBA00022605"/>
    </source>
</evidence>
<feature type="binding site" evidence="17">
    <location>
        <position position="418"/>
    </location>
    <ligand>
        <name>Zn(2+)</name>
        <dbReference type="ChEBI" id="CHEBI:29105"/>
    </ligand>
</feature>
<dbReference type="EMBL" id="LT629792">
    <property type="protein sequence ID" value="SDT95829.1"/>
    <property type="molecule type" value="Genomic_DNA"/>
</dbReference>
<evidence type="ECO:0000256" key="3">
    <source>
        <dbReference type="ARBA" id="ARBA00004661"/>
    </source>
</evidence>
<evidence type="ECO:0000256" key="16">
    <source>
        <dbReference type="HAMAP-Rule" id="MF_00109"/>
    </source>
</evidence>
<dbReference type="PROSITE" id="PS01128">
    <property type="entry name" value="SHIKIMATE_KINASE"/>
    <property type="match status" value="1"/>
</dbReference>
<comment type="function">
    <text evidence="17">Catalyzes the conversion of 3-deoxy-D-arabino-heptulosonate 7-phosphate (DAHP) to dehydroquinate (DHQ).</text>
</comment>
<evidence type="ECO:0000256" key="12">
    <source>
        <dbReference type="ARBA" id="ARBA00023141"/>
    </source>
</evidence>
<proteinExistence type="inferred from homology"/>
<keyword evidence="12 17" id="KW-0057">Aromatic amino acid biosynthesis</keyword>
<dbReference type="InterPro" id="IPR023000">
    <property type="entry name" value="Shikimate_kinase_CS"/>
</dbReference>
<dbReference type="HAMAP" id="MF_00109">
    <property type="entry name" value="Shikimate_kinase"/>
    <property type="match status" value="1"/>
</dbReference>
<evidence type="ECO:0000256" key="14">
    <source>
        <dbReference type="ARBA" id="ARBA00023268"/>
    </source>
</evidence>
<feature type="binding site" evidence="16">
    <location>
        <position position="21"/>
    </location>
    <ligand>
        <name>Mg(2+)</name>
        <dbReference type="ChEBI" id="CHEBI:18420"/>
    </ligand>
</feature>
<accession>A0ABY0V7R9</accession>
<keyword evidence="13 17" id="KW-0456">Lyase</keyword>